<dbReference type="GO" id="GO:0005524">
    <property type="term" value="F:ATP binding"/>
    <property type="evidence" value="ECO:0007669"/>
    <property type="project" value="UniProtKB-KW"/>
</dbReference>
<dbReference type="SUPFAM" id="SSF53613">
    <property type="entry name" value="Ribokinase-like"/>
    <property type="match status" value="1"/>
</dbReference>
<dbReference type="PRINTS" id="PR00990">
    <property type="entry name" value="RIBOKINASE"/>
</dbReference>
<keyword evidence="3" id="KW-0547">Nucleotide-binding</keyword>
<keyword evidence="12" id="KW-1185">Reference proteome</keyword>
<evidence type="ECO:0000256" key="1">
    <source>
        <dbReference type="ARBA" id="ARBA00022679"/>
    </source>
</evidence>
<evidence type="ECO:0000256" key="8">
    <source>
        <dbReference type="ARBA" id="ARBA00023277"/>
    </source>
</evidence>
<evidence type="ECO:0000256" key="6">
    <source>
        <dbReference type="ARBA" id="ARBA00022842"/>
    </source>
</evidence>
<dbReference type="PANTHER" id="PTHR10584:SF166">
    <property type="entry name" value="RIBOKINASE"/>
    <property type="match status" value="1"/>
</dbReference>
<dbReference type="InterPro" id="IPR011877">
    <property type="entry name" value="Ribokinase"/>
</dbReference>
<organism evidence="11 12">
    <name type="scientific">Parasitella parasitica</name>
    <dbReference type="NCBI Taxonomy" id="35722"/>
    <lineage>
        <taxon>Eukaryota</taxon>
        <taxon>Fungi</taxon>
        <taxon>Fungi incertae sedis</taxon>
        <taxon>Mucoromycota</taxon>
        <taxon>Mucoromycotina</taxon>
        <taxon>Mucoromycetes</taxon>
        <taxon>Mucorales</taxon>
        <taxon>Mucorineae</taxon>
        <taxon>Mucoraceae</taxon>
        <taxon>Parasitella</taxon>
    </lineage>
</organism>
<dbReference type="InterPro" id="IPR011611">
    <property type="entry name" value="PfkB_dom"/>
</dbReference>
<evidence type="ECO:0000256" key="2">
    <source>
        <dbReference type="ARBA" id="ARBA00022723"/>
    </source>
</evidence>
<dbReference type="InterPro" id="IPR029056">
    <property type="entry name" value="Ribokinase-like"/>
</dbReference>
<dbReference type="GO" id="GO:0004747">
    <property type="term" value="F:ribokinase activity"/>
    <property type="evidence" value="ECO:0007669"/>
    <property type="project" value="InterPro"/>
</dbReference>
<dbReference type="AlphaFoldDB" id="A0A0B7NVI5"/>
<dbReference type="OrthoDB" id="415590at2759"/>
<evidence type="ECO:0000313" key="12">
    <source>
        <dbReference type="Proteomes" id="UP000054107"/>
    </source>
</evidence>
<keyword evidence="2" id="KW-0479">Metal-binding</keyword>
<dbReference type="Proteomes" id="UP000054107">
    <property type="component" value="Unassembled WGS sequence"/>
</dbReference>
<dbReference type="PANTHER" id="PTHR10584">
    <property type="entry name" value="SUGAR KINASE"/>
    <property type="match status" value="1"/>
</dbReference>
<dbReference type="GO" id="GO:0046872">
    <property type="term" value="F:metal ion binding"/>
    <property type="evidence" value="ECO:0007669"/>
    <property type="project" value="UniProtKB-KW"/>
</dbReference>
<evidence type="ECO:0000259" key="10">
    <source>
        <dbReference type="Pfam" id="PF00294"/>
    </source>
</evidence>
<proteinExistence type="predicted"/>
<keyword evidence="9" id="KW-0472">Membrane</keyword>
<accession>A0A0B7NVI5</accession>
<keyword evidence="7" id="KW-0630">Potassium</keyword>
<sequence length="428" mass="47840">MSKILNYGSINIDESFIVPRICLSGETLSSSEYFVRAGGKGANQSIAFAKAGGRVYHSGNFGYDAVWIKDYMAENGVDMRYSRVNDKERNGRAFIQVSKETGDNCIVLYPGTNGTYTVEEAAVVLNSFGPSDWIVQQNEISHGGKIMQMAAERGLNVFFNPAPLTKGILQEFLFNKVTILVVNEHEAQSLYEELGGSKTNVFGLDMAAELLQNFDKMQGVVITLGGEGVVARFKHNDKAKDFKVPSRKVKVKDTTGAGDTFVGYFLAAFIRAEKEDYFQRVEKALQEANVASSIAVQHSIENIMFSNFLFMLLLSAVVAQQTPTVSTNGFREDNNDSDEKHESWLQKNDRYIFIIILSLLILAILIWYIVRSIKSMRKRLADENQGHMMMVQNVSGGGFSETVPVDANGFHKMSDYPQQQPPQYTHRY</sequence>
<keyword evidence="5" id="KW-0067">ATP-binding</keyword>
<name>A0A0B7NVI5_9FUNG</name>
<reference evidence="11 12" key="1">
    <citation type="submission" date="2014-09" db="EMBL/GenBank/DDBJ databases">
        <authorList>
            <person name="Ellenberger Sabrina"/>
        </authorList>
    </citation>
    <scope>NUCLEOTIDE SEQUENCE [LARGE SCALE GENOMIC DNA]</scope>
    <source>
        <strain evidence="11 12">CBS 412.66</strain>
    </source>
</reference>
<dbReference type="CDD" id="cd01174">
    <property type="entry name" value="ribokinase"/>
    <property type="match status" value="1"/>
</dbReference>
<keyword evidence="8" id="KW-0119">Carbohydrate metabolism</keyword>
<dbReference type="InterPro" id="IPR002139">
    <property type="entry name" value="Ribo/fructo_kinase"/>
</dbReference>
<keyword evidence="4" id="KW-0418">Kinase</keyword>
<dbReference type="Gene3D" id="3.40.1190.20">
    <property type="match status" value="1"/>
</dbReference>
<keyword evidence="6" id="KW-0460">Magnesium</keyword>
<evidence type="ECO:0000256" key="3">
    <source>
        <dbReference type="ARBA" id="ARBA00022741"/>
    </source>
</evidence>
<evidence type="ECO:0000256" key="4">
    <source>
        <dbReference type="ARBA" id="ARBA00022777"/>
    </source>
</evidence>
<keyword evidence="1" id="KW-0808">Transferase</keyword>
<feature type="domain" description="Carbohydrate kinase PfkB" evidence="10">
    <location>
        <begin position="1"/>
        <end position="299"/>
    </location>
</feature>
<protein>
    <recommendedName>
        <fullName evidence="10">Carbohydrate kinase PfkB domain-containing protein</fullName>
    </recommendedName>
</protein>
<dbReference type="STRING" id="35722.A0A0B7NVI5"/>
<gene>
    <name evidence="11" type="primary">PARPA_13314.1 scaffold 46619</name>
</gene>
<feature type="transmembrane region" description="Helical" evidence="9">
    <location>
        <begin position="351"/>
        <end position="370"/>
    </location>
</feature>
<dbReference type="EMBL" id="LN733986">
    <property type="protein sequence ID" value="CEP19004.1"/>
    <property type="molecule type" value="Genomic_DNA"/>
</dbReference>
<evidence type="ECO:0000256" key="9">
    <source>
        <dbReference type="SAM" id="Phobius"/>
    </source>
</evidence>
<evidence type="ECO:0000313" key="11">
    <source>
        <dbReference type="EMBL" id="CEP19004.1"/>
    </source>
</evidence>
<dbReference type="GO" id="GO:0006014">
    <property type="term" value="P:D-ribose metabolic process"/>
    <property type="evidence" value="ECO:0007669"/>
    <property type="project" value="InterPro"/>
</dbReference>
<evidence type="ECO:0000256" key="7">
    <source>
        <dbReference type="ARBA" id="ARBA00022958"/>
    </source>
</evidence>
<keyword evidence="9" id="KW-1133">Transmembrane helix</keyword>
<dbReference type="Pfam" id="PF00294">
    <property type="entry name" value="PfkB"/>
    <property type="match status" value="1"/>
</dbReference>
<evidence type="ECO:0000256" key="5">
    <source>
        <dbReference type="ARBA" id="ARBA00022840"/>
    </source>
</evidence>
<keyword evidence="9" id="KW-0812">Transmembrane</keyword>